<dbReference type="AlphaFoldDB" id="A0A7W8ALU0"/>
<keyword evidence="3" id="KW-1185">Reference proteome</keyword>
<dbReference type="Gene3D" id="3.40.630.30">
    <property type="match status" value="1"/>
</dbReference>
<protein>
    <submittedName>
        <fullName evidence="2">Diamine N-acetyltransferase</fullName>
        <ecNumber evidence="2">2.3.1.57</ecNumber>
    </submittedName>
</protein>
<keyword evidence="2" id="KW-0012">Acyltransferase</keyword>
<evidence type="ECO:0000313" key="2">
    <source>
        <dbReference type="EMBL" id="MBB5091600.1"/>
    </source>
</evidence>
<organism evidence="2 3">
    <name type="scientific">Pseudochrobactrum saccharolyticum</name>
    <dbReference type="NCBI Taxonomy" id="354352"/>
    <lineage>
        <taxon>Bacteria</taxon>
        <taxon>Pseudomonadati</taxon>
        <taxon>Pseudomonadota</taxon>
        <taxon>Alphaproteobacteria</taxon>
        <taxon>Hyphomicrobiales</taxon>
        <taxon>Brucellaceae</taxon>
        <taxon>Pseudochrobactrum</taxon>
    </lineage>
</organism>
<name>A0A7W8ALU0_9HYPH</name>
<dbReference type="EMBL" id="JACHIL010000003">
    <property type="protein sequence ID" value="MBB5091600.1"/>
    <property type="molecule type" value="Genomic_DNA"/>
</dbReference>
<feature type="domain" description="N-acetyltransferase" evidence="1">
    <location>
        <begin position="15"/>
        <end position="161"/>
    </location>
</feature>
<dbReference type="EC" id="2.3.1.57" evidence="2"/>
<gene>
    <name evidence="2" type="ORF">HNQ68_002141</name>
</gene>
<comment type="caution">
    <text evidence="2">The sequence shown here is derived from an EMBL/GenBank/DDBJ whole genome shotgun (WGS) entry which is preliminary data.</text>
</comment>
<dbReference type="RefSeq" id="WP_151159618.1">
    <property type="nucleotide sequence ID" value="NZ_JACHIL010000003.1"/>
</dbReference>
<dbReference type="PROSITE" id="PS51186">
    <property type="entry name" value="GNAT"/>
    <property type="match status" value="1"/>
</dbReference>
<evidence type="ECO:0000259" key="1">
    <source>
        <dbReference type="PROSITE" id="PS51186"/>
    </source>
</evidence>
<dbReference type="InterPro" id="IPR016181">
    <property type="entry name" value="Acyl_CoA_acyltransferase"/>
</dbReference>
<evidence type="ECO:0000313" key="3">
    <source>
        <dbReference type="Proteomes" id="UP000531231"/>
    </source>
</evidence>
<sequence length="161" mass="17925">MSEITISRDSEISFRRISALTVEDVCDLSETLSDEHRGMVADNGTSIAAAHFSENAWFRAIYADDTLVGFIMLHIGADHDDGIDCPGVFLWRFMIATPFQKFGFGRQAIGLLKRDMKLKGYHEIFTSYGTGEGSPEGFYTLLGFEKTGDSYGDELEAVLKF</sequence>
<proteinExistence type="predicted"/>
<reference evidence="2 3" key="1">
    <citation type="submission" date="2020-08" db="EMBL/GenBank/DDBJ databases">
        <title>Genomic Encyclopedia of Type Strains, Phase IV (KMG-IV): sequencing the most valuable type-strain genomes for metagenomic binning, comparative biology and taxonomic classification.</title>
        <authorList>
            <person name="Goeker M."/>
        </authorList>
    </citation>
    <scope>NUCLEOTIDE SEQUENCE [LARGE SCALE GENOMIC DNA]</scope>
    <source>
        <strain evidence="2 3">DSM 25620</strain>
    </source>
</reference>
<dbReference type="GO" id="GO:0004145">
    <property type="term" value="F:diamine N-acetyltransferase activity"/>
    <property type="evidence" value="ECO:0007669"/>
    <property type="project" value="UniProtKB-EC"/>
</dbReference>
<dbReference type="Proteomes" id="UP000531231">
    <property type="component" value="Unassembled WGS sequence"/>
</dbReference>
<dbReference type="InterPro" id="IPR000182">
    <property type="entry name" value="GNAT_dom"/>
</dbReference>
<dbReference type="SUPFAM" id="SSF55729">
    <property type="entry name" value="Acyl-CoA N-acyltransferases (Nat)"/>
    <property type="match status" value="1"/>
</dbReference>
<keyword evidence="2" id="KW-0808">Transferase</keyword>
<dbReference type="Pfam" id="PF00583">
    <property type="entry name" value="Acetyltransf_1"/>
    <property type="match status" value="1"/>
</dbReference>
<accession>A0A7W8ALU0</accession>